<gene>
    <name evidence="2" type="ORF">CI238_02568</name>
</gene>
<feature type="region of interest" description="Disordered" evidence="1">
    <location>
        <begin position="1"/>
        <end position="109"/>
    </location>
</feature>
<proteinExistence type="predicted"/>
<dbReference type="AlphaFoldDB" id="A0A167D7I7"/>
<organism evidence="2 3">
    <name type="scientific">Colletotrichum incanum</name>
    <name type="common">Soybean anthracnose fungus</name>
    <dbReference type="NCBI Taxonomy" id="1573173"/>
    <lineage>
        <taxon>Eukaryota</taxon>
        <taxon>Fungi</taxon>
        <taxon>Dikarya</taxon>
        <taxon>Ascomycota</taxon>
        <taxon>Pezizomycotina</taxon>
        <taxon>Sordariomycetes</taxon>
        <taxon>Hypocreomycetidae</taxon>
        <taxon>Glomerellales</taxon>
        <taxon>Glomerellaceae</taxon>
        <taxon>Colletotrichum</taxon>
        <taxon>Colletotrichum spaethianum species complex</taxon>
    </lineage>
</organism>
<evidence type="ECO:0000313" key="2">
    <source>
        <dbReference type="EMBL" id="KZL83506.1"/>
    </source>
</evidence>
<dbReference type="Proteomes" id="UP000076584">
    <property type="component" value="Unassembled WGS sequence"/>
</dbReference>
<protein>
    <submittedName>
        <fullName evidence="2">Uncharacterized protein</fullName>
    </submittedName>
</protein>
<feature type="compositionally biased region" description="Polar residues" evidence="1">
    <location>
        <begin position="37"/>
        <end position="52"/>
    </location>
</feature>
<dbReference type="EMBL" id="LFIW01001106">
    <property type="protein sequence ID" value="KZL83506.1"/>
    <property type="molecule type" value="Genomic_DNA"/>
</dbReference>
<feature type="compositionally biased region" description="Low complexity" evidence="1">
    <location>
        <begin position="68"/>
        <end position="80"/>
    </location>
</feature>
<evidence type="ECO:0000313" key="3">
    <source>
        <dbReference type="Proteomes" id="UP000076584"/>
    </source>
</evidence>
<accession>A0A167D7I7</accession>
<sequence>LYTPCQTDWTPRNRSRRPSTRWSQRSSSQRGWPSCLPSAQTFPSTSAAQSTWAARPWDSPLRRKWRRSGPSSTSSLGNSRVARPPSTVSLEKGVPRLGTRGAGVSGDGKEAYMSPAPIYRSLPWHARGSFEKATHKRRRSLLAASEIARRWLRGCRWAACGVPGSCVWGWVTRRTDGQLGLDI</sequence>
<name>A0A167D7I7_COLIC</name>
<keyword evidence="3" id="KW-1185">Reference proteome</keyword>
<reference evidence="2 3" key="1">
    <citation type="submission" date="2015-06" db="EMBL/GenBank/DDBJ databases">
        <title>Survival trade-offs in plant roots during colonization by closely related pathogenic and mutualistic fungi.</title>
        <authorList>
            <person name="Hacquard S."/>
            <person name="Kracher B."/>
            <person name="Hiruma K."/>
            <person name="Weinman A."/>
            <person name="Muench P."/>
            <person name="Garrido Oter R."/>
            <person name="Ver Loren van Themaat E."/>
            <person name="Dallerey J.-F."/>
            <person name="Damm U."/>
            <person name="Henrissat B."/>
            <person name="Lespinet O."/>
            <person name="Thon M."/>
            <person name="Kemen E."/>
            <person name="McHardy A.C."/>
            <person name="Schulze-Lefert P."/>
            <person name="O'Connell R.J."/>
        </authorList>
    </citation>
    <scope>NUCLEOTIDE SEQUENCE [LARGE SCALE GENOMIC DNA]</scope>
    <source>
        <strain evidence="2 3">MAFF 238704</strain>
    </source>
</reference>
<feature type="non-terminal residue" evidence="2">
    <location>
        <position position="1"/>
    </location>
</feature>
<feature type="compositionally biased region" description="Low complexity" evidence="1">
    <location>
        <begin position="20"/>
        <end position="34"/>
    </location>
</feature>
<comment type="caution">
    <text evidence="2">The sequence shown here is derived from an EMBL/GenBank/DDBJ whole genome shotgun (WGS) entry which is preliminary data.</text>
</comment>
<evidence type="ECO:0000256" key="1">
    <source>
        <dbReference type="SAM" id="MobiDB-lite"/>
    </source>
</evidence>